<accession>F6FJJ2</accession>
<reference evidence="1 2" key="1">
    <citation type="journal article" date="2011" name="J. Bacteriol.">
        <title>Complete genome sequences of two hemotropic Mycoplasmas, Mycoplasma haemofelis strain Ohio2 and Mycoplasma suis strain Illinois.</title>
        <authorList>
            <person name="Messick J.B."/>
            <person name="Santos A.P."/>
            <person name="Guimaraes A.M."/>
        </authorList>
    </citation>
    <scope>NUCLEOTIDE SEQUENCE [LARGE SCALE GENOMIC DNA]</scope>
    <source>
        <strain evidence="1 2">Ohio2</strain>
    </source>
</reference>
<organism evidence="1 2">
    <name type="scientific">Mycoplasma haemofelis (strain Ohio2)</name>
    <dbReference type="NCBI Taxonomy" id="859194"/>
    <lineage>
        <taxon>Bacteria</taxon>
        <taxon>Bacillati</taxon>
        <taxon>Mycoplasmatota</taxon>
        <taxon>Mollicutes</taxon>
        <taxon>Mycoplasmataceae</taxon>
        <taxon>Mycoplasma</taxon>
    </lineage>
</organism>
<dbReference type="BioCyc" id="MHAE859194:G1GR7-1090-MONOMER"/>
<name>F6FJJ2_MYCHI</name>
<dbReference type="STRING" id="859194.MHF_1099"/>
<evidence type="ECO:0000313" key="1">
    <source>
        <dbReference type="EMBL" id="AEG73347.1"/>
    </source>
</evidence>
<sequence length="207" mass="23308">MNHLYTLAGAGALGAASGGAYLIHNSISKTSEPTLRSRLEKEHYSVMDPSDGNWTTVLSKYKEAGVLADKKFSDLSGEVTDHSIKQKCNSVLSSGDSSLYEKAKLWCTVPRTIQQRLEDLKITLLKTTGDDENGDKTNWNKLKDKYQKATSDQKIKNFTIATPTEDNAWQSLRTECAKHLSKDRWDVEYDYFLDKVTTWCSSKLLNE</sequence>
<dbReference type="AlphaFoldDB" id="F6FJJ2"/>
<dbReference type="EMBL" id="CP002808">
    <property type="protein sequence ID" value="AEG73347.1"/>
    <property type="molecule type" value="Genomic_DNA"/>
</dbReference>
<dbReference type="HOGENOM" id="CLU_098620_3_0_14"/>
<evidence type="ECO:0000313" key="2">
    <source>
        <dbReference type="Proteomes" id="UP000007952"/>
    </source>
</evidence>
<gene>
    <name evidence="1" type="ordered locus">MHF_1099</name>
</gene>
<protein>
    <submittedName>
        <fullName evidence="1">Uncharacterized protein</fullName>
    </submittedName>
</protein>
<reference key="2">
    <citation type="submission" date="2011-05" db="EMBL/GenBank/DDBJ databases">
        <title>The Genome of Mycoplasma haemofelis Strain Ohio2, a pathogenic hemoplasma of the cat.</title>
        <authorList>
            <person name="Santos A.P."/>
            <person name="Guimaraes A.M.S."/>
            <person name="SanMiguel P.J."/>
            <person name="Martin S.W."/>
            <person name="Messick J.B."/>
        </authorList>
    </citation>
    <scope>NUCLEOTIDE SEQUENCE</scope>
    <source>
        <strain>Ohio2</strain>
    </source>
</reference>
<proteinExistence type="predicted"/>
<dbReference type="KEGG" id="mhf:MHF_1099"/>
<dbReference type="Proteomes" id="UP000007952">
    <property type="component" value="Chromosome"/>
</dbReference>